<keyword evidence="2" id="KW-1133">Transmembrane helix</keyword>
<dbReference type="OrthoDB" id="348621at2759"/>
<feature type="transmembrane region" description="Helical" evidence="2">
    <location>
        <begin position="51"/>
        <end position="71"/>
    </location>
</feature>
<sequence>MLVREAAQVAAPPTSLSGKSDSAWEVSLGDVVFPVTSRSIQRRRNEGTGGLSMSVVALAAFAAVAAAYLVLRCGLYLANANERRATLRHLAGAEGRMNKGVGEICGDPVENPSAAADAAAEEEAEEEALVEGDLLKPCGDPEENPPAAADAAAEEEAEEEALVEGDLLKRARRYAVELRRLIDSSEPLVRQLNPQLKAKCISAFLCLSLVELSASFSVLEGKERAEMQREVTPIYRRIWSLRDSLGSVGISQAQHRHIKCLHLFLPRLAEVEPTTAALAERQRLQILWHIKCLHLFLPRLAEVEPATAALAERQRLQILKHLLQLQEVALGQLNVGLFWLRVSLGSSKKASDDAGDVAAAAAAVEGASSAAKGAASTPEGAAAAADARVAAVVEAIAETVHRRRAHVLLDPLLSAWLRKVHTENPRYFVLGRGRFDQITQKSSKTHRQLLQSLQTTPLGWGDEPWNHFRLEAAGTKQRPVASSVTEAPSPEAKDPSKPLANSYNPYRPLRWDGETNPGITFASRLPVQSRGLSLLLSPRRPPQKTEKTNCLVPRAQAVLLEL</sequence>
<organism evidence="3 4">
    <name type="scientific">Eimeria praecox</name>
    <dbReference type="NCBI Taxonomy" id="51316"/>
    <lineage>
        <taxon>Eukaryota</taxon>
        <taxon>Sar</taxon>
        <taxon>Alveolata</taxon>
        <taxon>Apicomplexa</taxon>
        <taxon>Conoidasida</taxon>
        <taxon>Coccidia</taxon>
        <taxon>Eucoccidiorida</taxon>
        <taxon>Eimeriorina</taxon>
        <taxon>Eimeriidae</taxon>
        <taxon>Eimeria</taxon>
    </lineage>
</organism>
<dbReference type="EMBL" id="HG691111">
    <property type="protein sequence ID" value="CDI75759.1"/>
    <property type="molecule type" value="Genomic_DNA"/>
</dbReference>
<reference evidence="3" key="1">
    <citation type="submission" date="2013-10" db="EMBL/GenBank/DDBJ databases">
        <title>Genomic analysis of the causative agents of coccidiosis in chickens.</title>
        <authorList>
            <person name="Reid A.J."/>
            <person name="Blake D."/>
            <person name="Billington K."/>
            <person name="Browne H."/>
            <person name="Dunn M."/>
            <person name="Hung S."/>
            <person name="Kawahara F."/>
            <person name="Miranda-Saavedra D."/>
            <person name="Mourier T."/>
            <person name="Nagra H."/>
            <person name="Otto T.D."/>
            <person name="Rawlings N."/>
            <person name="Sanchez A."/>
            <person name="Sanders M."/>
            <person name="Subramaniam C."/>
            <person name="Tay Y."/>
            <person name="Dear P."/>
            <person name="Doerig C."/>
            <person name="Gruber A."/>
            <person name="Parkinson J."/>
            <person name="Shirley M."/>
            <person name="Wan K.L."/>
            <person name="Berriman M."/>
            <person name="Tomley F."/>
            <person name="Pain A."/>
        </authorList>
    </citation>
    <scope>NUCLEOTIDE SEQUENCE [LARGE SCALE GENOMIC DNA]</scope>
    <source>
        <strain evidence="3">Houghton</strain>
    </source>
</reference>
<accession>U6GAY6</accession>
<protein>
    <submittedName>
        <fullName evidence="3">Uncharacterized protein</fullName>
    </submittedName>
</protein>
<gene>
    <name evidence="3" type="ORF">EPH_0006160</name>
</gene>
<keyword evidence="4" id="KW-1185">Reference proteome</keyword>
<reference evidence="3" key="2">
    <citation type="submission" date="2013-10" db="EMBL/GenBank/DDBJ databases">
        <authorList>
            <person name="Aslett M."/>
        </authorList>
    </citation>
    <scope>NUCLEOTIDE SEQUENCE [LARGE SCALE GENOMIC DNA]</scope>
    <source>
        <strain evidence="3">Houghton</strain>
    </source>
</reference>
<keyword evidence="2" id="KW-0812">Transmembrane</keyword>
<proteinExistence type="predicted"/>
<evidence type="ECO:0000313" key="4">
    <source>
        <dbReference type="Proteomes" id="UP000018201"/>
    </source>
</evidence>
<keyword evidence="2" id="KW-0472">Membrane</keyword>
<dbReference type="AlphaFoldDB" id="U6GAY6"/>
<evidence type="ECO:0000256" key="1">
    <source>
        <dbReference type="SAM" id="MobiDB-lite"/>
    </source>
</evidence>
<feature type="region of interest" description="Disordered" evidence="1">
    <location>
        <begin position="474"/>
        <end position="501"/>
    </location>
</feature>
<dbReference type="VEuPathDB" id="ToxoDB:EPH_0006160"/>
<evidence type="ECO:0000313" key="3">
    <source>
        <dbReference type="EMBL" id="CDI75759.1"/>
    </source>
</evidence>
<dbReference type="Proteomes" id="UP000018201">
    <property type="component" value="Unassembled WGS sequence"/>
</dbReference>
<evidence type="ECO:0000256" key="2">
    <source>
        <dbReference type="SAM" id="Phobius"/>
    </source>
</evidence>
<name>U6GAY6_9EIME</name>